<sequence length="411" mass="45841">MADVEMTDQTGLPREVENAHTGNPPTENPTTENPTTETPTKETPTKETPTKETPTKENPLGRNTPDKDQVKEKNGNDKEKGLLDSRHAKAGGFTRALEEAKKATPKKDEEGYEVFHKIFSTLKAVLEGAIQKTLAGSELSTAFQDSAWEQTNAGRTKNKPRDAKAPSQAPKEGKTPRTTPETTAPGKPDNRKETRSWAQKTALAGQEGETVDVRSKQVPKARPVRKAPQANRLLARLFPESKWKEANPAIVKTKINNDLFEGKEVVTLAKITQTGFAITLTEDQSIMEEGTLELIRNYLDASALEKETVWEKFLVKNVPRNVHDVTGKGSEIRRTTLEDVRAEVQKAFGGELKILDFREYKDDPLVQGLRVAVLNPEKIPKTMHPVLAKTQDRNMQLCRKVRALRRNKAQD</sequence>
<evidence type="ECO:0000313" key="2">
    <source>
        <dbReference type="EMBL" id="KKF93454.1"/>
    </source>
</evidence>
<evidence type="ECO:0000256" key="1">
    <source>
        <dbReference type="SAM" id="MobiDB-lite"/>
    </source>
</evidence>
<feature type="compositionally biased region" description="Basic and acidic residues" evidence="1">
    <location>
        <begin position="39"/>
        <end position="55"/>
    </location>
</feature>
<organism evidence="2 3">
    <name type="scientific">Ceratocystis fimbriata f. sp. platani</name>
    <dbReference type="NCBI Taxonomy" id="88771"/>
    <lineage>
        <taxon>Eukaryota</taxon>
        <taxon>Fungi</taxon>
        <taxon>Dikarya</taxon>
        <taxon>Ascomycota</taxon>
        <taxon>Pezizomycotina</taxon>
        <taxon>Sordariomycetes</taxon>
        <taxon>Hypocreomycetidae</taxon>
        <taxon>Microascales</taxon>
        <taxon>Ceratocystidaceae</taxon>
        <taxon>Ceratocystis</taxon>
    </lineage>
</organism>
<feature type="compositionally biased region" description="Low complexity" evidence="1">
    <location>
        <begin position="23"/>
        <end position="38"/>
    </location>
</feature>
<feature type="compositionally biased region" description="Basic and acidic residues" evidence="1">
    <location>
        <begin position="96"/>
        <end position="112"/>
    </location>
</feature>
<keyword evidence="3" id="KW-1185">Reference proteome</keyword>
<dbReference type="AlphaFoldDB" id="A0A0F8DBQ1"/>
<accession>A0A0F8DBQ1</accession>
<feature type="compositionally biased region" description="Polar residues" evidence="1">
    <location>
        <begin position="141"/>
        <end position="155"/>
    </location>
</feature>
<dbReference type="EMBL" id="LBBL01000243">
    <property type="protein sequence ID" value="KKF93454.1"/>
    <property type="molecule type" value="Genomic_DNA"/>
</dbReference>
<protein>
    <submittedName>
        <fullName evidence="2">Uncharacterized protein</fullName>
    </submittedName>
</protein>
<feature type="region of interest" description="Disordered" evidence="1">
    <location>
        <begin position="141"/>
        <end position="227"/>
    </location>
</feature>
<feature type="region of interest" description="Disordered" evidence="1">
    <location>
        <begin position="1"/>
        <end position="112"/>
    </location>
</feature>
<name>A0A0F8DBQ1_CERFI</name>
<comment type="caution">
    <text evidence="2">The sequence shown here is derived from an EMBL/GenBank/DDBJ whole genome shotgun (WGS) entry which is preliminary data.</text>
</comment>
<gene>
    <name evidence="2" type="ORF">CFO_g4215</name>
</gene>
<feature type="compositionally biased region" description="Basic and acidic residues" evidence="1">
    <location>
        <begin position="64"/>
        <end position="87"/>
    </location>
</feature>
<evidence type="ECO:0000313" key="3">
    <source>
        <dbReference type="Proteomes" id="UP000034841"/>
    </source>
</evidence>
<dbReference type="Proteomes" id="UP000034841">
    <property type="component" value="Unassembled WGS sequence"/>
</dbReference>
<reference evidence="2 3" key="1">
    <citation type="submission" date="2015-04" db="EMBL/GenBank/DDBJ databases">
        <title>Genome sequence of Ceratocystis platani, a major pathogen of plane trees.</title>
        <authorList>
            <person name="Belbahri L."/>
        </authorList>
    </citation>
    <scope>NUCLEOTIDE SEQUENCE [LARGE SCALE GENOMIC DNA]</scope>
    <source>
        <strain evidence="2 3">CFO</strain>
    </source>
</reference>
<proteinExistence type="predicted"/>